<dbReference type="SUPFAM" id="SSF50465">
    <property type="entry name" value="EF-Tu/eEF-1alpha/eIF2-gamma C-terminal domain"/>
    <property type="match status" value="1"/>
</dbReference>
<keyword evidence="4" id="KW-0547">Nucleotide-binding</keyword>
<dbReference type="InterPro" id="IPR027417">
    <property type="entry name" value="P-loop_NTPase"/>
</dbReference>
<sequence length="426" mass="46680">MRTKKETTQKEEQKTTPTQQEQNTQTKTTCENTHQPEINIGLIGHVDHGKTSLTKTLTGKWCDSHSEELKRGISIRLGYADATFYKIKSPSGIIYSNKKETELGEIIGQRTISIVDAPGHETLMTTMLSGAALMNGAILVIAANEKCPQPRTIEHLMALKFAGVEKIVVAQNKVDLITREQAIENYKSIKNFLKNYGYENAPIIPVSANFGTNLDLLIQAIEEHIPTKKYDSTLPTKMFIARSFDINKPGTKPNELKGGIIGGSISQGEIKIGDQIELCPGFNGKKIIVKVTSLSTSTGPINKATPGGLIAVGTTLDPSITQGDRLRGMIAAKVDSLPNPTKNIELKLFLFDRMLEELHENIKLKTTEPIVLTIGTNTAVGIVTKTDNKTATVVLKNEVIVEKHEKVAISKNINGQWRLIAYAEIA</sequence>
<evidence type="ECO:0000256" key="8">
    <source>
        <dbReference type="SAM" id="MobiDB-lite"/>
    </source>
</evidence>
<dbReference type="EMBL" id="JAAZKV010000018">
    <property type="protein sequence ID" value="NMA44571.1"/>
    <property type="molecule type" value="Genomic_DNA"/>
</dbReference>
<dbReference type="NCBIfam" id="NF003077">
    <property type="entry name" value="PRK04000.1"/>
    <property type="match status" value="1"/>
</dbReference>
<dbReference type="Pfam" id="PF03144">
    <property type="entry name" value="GTP_EFTU_D2"/>
    <property type="match status" value="1"/>
</dbReference>
<dbReference type="CDD" id="cd03688">
    <property type="entry name" value="eIF2_gamma_II"/>
    <property type="match status" value="1"/>
</dbReference>
<dbReference type="Gene3D" id="2.40.30.10">
    <property type="entry name" value="Translation factors"/>
    <property type="match status" value="2"/>
</dbReference>
<dbReference type="Pfam" id="PF09173">
    <property type="entry name" value="eIF2_C"/>
    <property type="match status" value="1"/>
</dbReference>
<dbReference type="InterPro" id="IPR050543">
    <property type="entry name" value="eIF2G"/>
</dbReference>
<dbReference type="InterPro" id="IPR009001">
    <property type="entry name" value="Transl_elong_EF1A/Init_IF2_C"/>
</dbReference>
<dbReference type="GO" id="GO:0001731">
    <property type="term" value="P:formation of translation preinitiation complex"/>
    <property type="evidence" value="ECO:0007669"/>
    <property type="project" value="TreeGrafter"/>
</dbReference>
<evidence type="ECO:0000256" key="6">
    <source>
        <dbReference type="ARBA" id="ARBA00023134"/>
    </source>
</evidence>
<dbReference type="GO" id="GO:0003743">
    <property type="term" value="F:translation initiation factor activity"/>
    <property type="evidence" value="ECO:0007669"/>
    <property type="project" value="UniProtKB-KW"/>
</dbReference>
<gene>
    <name evidence="10" type="ORF">GX950_02060</name>
</gene>
<dbReference type="Proteomes" id="UP000526302">
    <property type="component" value="Unassembled WGS sequence"/>
</dbReference>
<dbReference type="PROSITE" id="PS51722">
    <property type="entry name" value="G_TR_2"/>
    <property type="match status" value="1"/>
</dbReference>
<accession>A0A7K4BZJ5</accession>
<dbReference type="InterPro" id="IPR000795">
    <property type="entry name" value="T_Tr_GTP-bd_dom"/>
</dbReference>
<keyword evidence="6" id="KW-0342">GTP-binding</keyword>
<dbReference type="InterPro" id="IPR004161">
    <property type="entry name" value="EFTu-like_2"/>
</dbReference>
<dbReference type="PANTHER" id="PTHR42854">
    <property type="entry name" value="EUKARYOTIC TRANSLATION INITIATION FACTOR 2 SUBUNIT 3 FAMILY MEMBER"/>
    <property type="match status" value="1"/>
</dbReference>
<dbReference type="PANTHER" id="PTHR42854:SF3">
    <property type="entry name" value="EUKARYOTIC TRANSLATION INITIATION FACTOR 2 SUBUNIT 3-RELATED"/>
    <property type="match status" value="1"/>
</dbReference>
<dbReference type="AlphaFoldDB" id="A0A7K4BZJ5"/>
<reference evidence="10 11" key="1">
    <citation type="journal article" date="2020" name="Biotechnol. Biofuels">
        <title>New insights from the biogas microbiome by comprehensive genome-resolved metagenomics of nearly 1600 species originating from multiple anaerobic digesters.</title>
        <authorList>
            <person name="Campanaro S."/>
            <person name="Treu L."/>
            <person name="Rodriguez-R L.M."/>
            <person name="Kovalovszki A."/>
            <person name="Ziels R.M."/>
            <person name="Maus I."/>
            <person name="Zhu X."/>
            <person name="Kougias P.G."/>
            <person name="Basile A."/>
            <person name="Luo G."/>
            <person name="Schluter A."/>
            <person name="Konstantinidis K.T."/>
            <person name="Angelidaki I."/>
        </authorList>
    </citation>
    <scope>NUCLEOTIDE SEQUENCE [LARGE SCALE GENOMIC DNA]</scope>
    <source>
        <strain evidence="10">AS22ysBPME_79</strain>
    </source>
</reference>
<organism evidence="10 11">
    <name type="scientific">Candidatus Iainarchaeum sp</name>
    <dbReference type="NCBI Taxonomy" id="3101447"/>
    <lineage>
        <taxon>Archaea</taxon>
        <taxon>Candidatus Iainarchaeota</taxon>
        <taxon>Candidatus Iainarchaeia</taxon>
        <taxon>Candidatus Iainarchaeales</taxon>
        <taxon>Candidatus Iainarchaeaceae</taxon>
        <taxon>Candidatus Iainarchaeum</taxon>
    </lineage>
</organism>
<dbReference type="GO" id="GO:0000049">
    <property type="term" value="F:tRNA binding"/>
    <property type="evidence" value="ECO:0007669"/>
    <property type="project" value="InterPro"/>
</dbReference>
<dbReference type="NCBIfam" id="TIGR00231">
    <property type="entry name" value="small_GTP"/>
    <property type="match status" value="1"/>
</dbReference>
<evidence type="ECO:0000256" key="4">
    <source>
        <dbReference type="ARBA" id="ARBA00022741"/>
    </source>
</evidence>
<dbReference type="InterPro" id="IPR044127">
    <property type="entry name" value="eIF2g_dom_2"/>
</dbReference>
<evidence type="ECO:0000313" key="10">
    <source>
        <dbReference type="EMBL" id="NMA44571.1"/>
    </source>
</evidence>
<evidence type="ECO:0000256" key="1">
    <source>
        <dbReference type="ARBA" id="ARBA00005388"/>
    </source>
</evidence>
<feature type="compositionally biased region" description="Low complexity" evidence="8">
    <location>
        <begin position="15"/>
        <end position="33"/>
    </location>
</feature>
<feature type="compositionally biased region" description="Basic and acidic residues" evidence="8">
    <location>
        <begin position="1"/>
        <end position="14"/>
    </location>
</feature>
<dbReference type="InterPro" id="IPR005225">
    <property type="entry name" value="Small_GTP-bd"/>
</dbReference>
<evidence type="ECO:0000256" key="2">
    <source>
        <dbReference type="ARBA" id="ARBA00011986"/>
    </source>
</evidence>
<dbReference type="EC" id="3.6.5.3" evidence="2"/>
<feature type="domain" description="Tr-type G" evidence="9">
    <location>
        <begin position="35"/>
        <end position="229"/>
    </location>
</feature>
<feature type="region of interest" description="Disordered" evidence="8">
    <location>
        <begin position="1"/>
        <end position="34"/>
    </location>
</feature>
<dbReference type="InterPro" id="IPR009000">
    <property type="entry name" value="Transl_B-barrel_sf"/>
</dbReference>
<dbReference type="InterPro" id="IPR015256">
    <property type="entry name" value="eIF2g_C"/>
</dbReference>
<dbReference type="SUPFAM" id="SSF52540">
    <property type="entry name" value="P-loop containing nucleoside triphosphate hydrolases"/>
    <property type="match status" value="1"/>
</dbReference>
<comment type="similarity">
    <text evidence="1">Belongs to the TRAFAC class translation factor GTPase superfamily. Classic translation factor GTPase family. EIF2G subfamily.</text>
</comment>
<dbReference type="Gene3D" id="3.40.50.300">
    <property type="entry name" value="P-loop containing nucleotide triphosphate hydrolases"/>
    <property type="match status" value="1"/>
</dbReference>
<evidence type="ECO:0000256" key="3">
    <source>
        <dbReference type="ARBA" id="ARBA00022540"/>
    </source>
</evidence>
<dbReference type="GO" id="GO:0005525">
    <property type="term" value="F:GTP binding"/>
    <property type="evidence" value="ECO:0007669"/>
    <property type="project" value="UniProtKB-KW"/>
</dbReference>
<dbReference type="PRINTS" id="PR00315">
    <property type="entry name" value="ELONGATNFCT"/>
</dbReference>
<keyword evidence="3 10" id="KW-0396">Initiation factor</keyword>
<dbReference type="Pfam" id="PF00009">
    <property type="entry name" value="GTP_EFTU"/>
    <property type="match status" value="1"/>
</dbReference>
<comment type="catalytic activity">
    <reaction evidence="7">
        <text>GTP + H2O = GDP + phosphate + H(+)</text>
        <dbReference type="Rhea" id="RHEA:19669"/>
        <dbReference type="ChEBI" id="CHEBI:15377"/>
        <dbReference type="ChEBI" id="CHEBI:15378"/>
        <dbReference type="ChEBI" id="CHEBI:37565"/>
        <dbReference type="ChEBI" id="CHEBI:43474"/>
        <dbReference type="ChEBI" id="CHEBI:58189"/>
        <dbReference type="EC" id="3.6.5.3"/>
    </reaction>
</comment>
<dbReference type="GO" id="GO:0005829">
    <property type="term" value="C:cytosol"/>
    <property type="evidence" value="ECO:0007669"/>
    <property type="project" value="TreeGrafter"/>
</dbReference>
<dbReference type="SUPFAM" id="SSF50447">
    <property type="entry name" value="Translation proteins"/>
    <property type="match status" value="1"/>
</dbReference>
<name>A0A7K4BZJ5_9ARCH</name>
<evidence type="ECO:0000313" key="11">
    <source>
        <dbReference type="Proteomes" id="UP000526302"/>
    </source>
</evidence>
<proteinExistence type="inferred from homology"/>
<keyword evidence="5" id="KW-0648">Protein biosynthesis</keyword>
<evidence type="ECO:0000259" key="9">
    <source>
        <dbReference type="PROSITE" id="PS51722"/>
    </source>
</evidence>
<dbReference type="GO" id="GO:0003924">
    <property type="term" value="F:GTPase activity"/>
    <property type="evidence" value="ECO:0007669"/>
    <property type="project" value="InterPro"/>
</dbReference>
<protein>
    <recommendedName>
        <fullName evidence="2">protein-synthesizing GTPase</fullName>
        <ecNumber evidence="2">3.6.5.3</ecNumber>
    </recommendedName>
</protein>
<evidence type="ECO:0000256" key="7">
    <source>
        <dbReference type="ARBA" id="ARBA00048107"/>
    </source>
</evidence>
<evidence type="ECO:0000256" key="5">
    <source>
        <dbReference type="ARBA" id="ARBA00022917"/>
    </source>
</evidence>
<comment type="caution">
    <text evidence="10">The sequence shown here is derived from an EMBL/GenBank/DDBJ whole genome shotgun (WGS) entry which is preliminary data.</text>
</comment>